<keyword evidence="4" id="KW-1185">Reference proteome</keyword>
<sequence length="279" mass="32298">MKVSRFRALLSNATPFSLQKFIPFSSASAANPRPSNFFSGDSEGGSAVYRHTLKFQRPTTMKWRKNFFNSVSFIGSVDRPLEVQARRTDGRLGVYTLLSVQTSRDSNRTFRILLQMLDEMAKMSLKHLKPDDFIYVSGQLQCYTKTDLNGKLRTYYKVIVNELNYVAQHGQGSTSKKFEKSDSGGGGTGLEKYKSRLHLWQLFFANPYEWWDNRKRKSNPKLPDFRHKDTDEALWINPDDPPWIKRQLQLHDLRIAGQGLGEHVSSRSRVSTWVYDHYE</sequence>
<dbReference type="PANTHER" id="PTHR10302">
    <property type="entry name" value="SINGLE-STRANDED DNA-BINDING PROTEIN"/>
    <property type="match status" value="1"/>
</dbReference>
<evidence type="ECO:0000256" key="1">
    <source>
        <dbReference type="ARBA" id="ARBA00023125"/>
    </source>
</evidence>
<dbReference type="InterPro" id="IPR012340">
    <property type="entry name" value="NA-bd_OB-fold"/>
</dbReference>
<evidence type="ECO:0000313" key="3">
    <source>
        <dbReference type="EMBL" id="KAK9270303.1"/>
    </source>
</evidence>
<evidence type="ECO:0000313" key="4">
    <source>
        <dbReference type="Proteomes" id="UP001415857"/>
    </source>
</evidence>
<keyword evidence="1 2" id="KW-0238">DNA-binding</keyword>
<name>A0AAP0NCC0_LIQFO</name>
<dbReference type="PANTHER" id="PTHR10302:SF18">
    <property type="entry name" value="PROTEIN OSB1, MITOCHONDRIAL"/>
    <property type="match status" value="1"/>
</dbReference>
<dbReference type="GO" id="GO:0042645">
    <property type="term" value="C:mitochondrial nucleoid"/>
    <property type="evidence" value="ECO:0007669"/>
    <property type="project" value="TreeGrafter"/>
</dbReference>
<reference evidence="3 4" key="1">
    <citation type="journal article" date="2024" name="Plant J.">
        <title>Genome sequences and population genomics reveal climatic adaptation and genomic divergence between two closely related sweetgum species.</title>
        <authorList>
            <person name="Xu W.Q."/>
            <person name="Ren C.Q."/>
            <person name="Zhang X.Y."/>
            <person name="Comes H.P."/>
            <person name="Liu X.H."/>
            <person name="Li Y.G."/>
            <person name="Kettle C.J."/>
            <person name="Jalonen R."/>
            <person name="Gaisberger H."/>
            <person name="Ma Y.Z."/>
            <person name="Qiu Y.X."/>
        </authorList>
    </citation>
    <scope>NUCLEOTIDE SEQUENCE [LARGE SCALE GENOMIC DNA]</scope>
    <source>
        <strain evidence="3">Hangzhou</strain>
    </source>
</reference>
<accession>A0AAP0NCC0</accession>
<dbReference type="SUPFAM" id="SSF50249">
    <property type="entry name" value="Nucleic acid-binding proteins"/>
    <property type="match status" value="1"/>
</dbReference>
<organism evidence="3 4">
    <name type="scientific">Liquidambar formosana</name>
    <name type="common">Formosan gum</name>
    <dbReference type="NCBI Taxonomy" id="63359"/>
    <lineage>
        <taxon>Eukaryota</taxon>
        <taxon>Viridiplantae</taxon>
        <taxon>Streptophyta</taxon>
        <taxon>Embryophyta</taxon>
        <taxon>Tracheophyta</taxon>
        <taxon>Spermatophyta</taxon>
        <taxon>Magnoliopsida</taxon>
        <taxon>eudicotyledons</taxon>
        <taxon>Gunneridae</taxon>
        <taxon>Pentapetalae</taxon>
        <taxon>Saxifragales</taxon>
        <taxon>Altingiaceae</taxon>
        <taxon>Liquidambar</taxon>
    </lineage>
</organism>
<dbReference type="Proteomes" id="UP001415857">
    <property type="component" value="Unassembled WGS sequence"/>
</dbReference>
<protein>
    <recommendedName>
        <fullName evidence="5">Protein OSB1, mitochondrial</fullName>
    </recommendedName>
</protein>
<gene>
    <name evidence="3" type="ORF">L1049_025881</name>
</gene>
<dbReference type="PROSITE" id="PS50935">
    <property type="entry name" value="SSB"/>
    <property type="match status" value="1"/>
</dbReference>
<evidence type="ECO:0000256" key="2">
    <source>
        <dbReference type="PROSITE-ProRule" id="PRU00252"/>
    </source>
</evidence>
<dbReference type="GO" id="GO:0003697">
    <property type="term" value="F:single-stranded DNA binding"/>
    <property type="evidence" value="ECO:0007669"/>
    <property type="project" value="InterPro"/>
</dbReference>
<dbReference type="Gene3D" id="2.40.50.140">
    <property type="entry name" value="Nucleic acid-binding proteins"/>
    <property type="match status" value="1"/>
</dbReference>
<dbReference type="GO" id="GO:0006264">
    <property type="term" value="P:mitochondrial DNA replication"/>
    <property type="evidence" value="ECO:0007669"/>
    <property type="project" value="TreeGrafter"/>
</dbReference>
<evidence type="ECO:0008006" key="5">
    <source>
        <dbReference type="Google" id="ProtNLM"/>
    </source>
</evidence>
<dbReference type="InterPro" id="IPR000424">
    <property type="entry name" value="Primosome_PriB/ssb"/>
</dbReference>
<comment type="caution">
    <text evidence="3">The sequence shown here is derived from an EMBL/GenBank/DDBJ whole genome shotgun (WGS) entry which is preliminary data.</text>
</comment>
<dbReference type="InterPro" id="IPR011344">
    <property type="entry name" value="ssDNA-bd"/>
</dbReference>
<dbReference type="AlphaFoldDB" id="A0AAP0NCC0"/>
<proteinExistence type="predicted"/>
<dbReference type="EMBL" id="JBBPBK010000014">
    <property type="protein sequence ID" value="KAK9270303.1"/>
    <property type="molecule type" value="Genomic_DNA"/>
</dbReference>